<dbReference type="AlphaFoldDB" id="A0A9Q3BUA0"/>
<evidence type="ECO:0000313" key="2">
    <source>
        <dbReference type="Proteomes" id="UP000765509"/>
    </source>
</evidence>
<dbReference type="OrthoDB" id="3344688at2759"/>
<evidence type="ECO:0000313" key="1">
    <source>
        <dbReference type="EMBL" id="MBW0471607.1"/>
    </source>
</evidence>
<sequence>MVVWADEDYFNLVGAKKSTSWFVATLYGNPIFVSTKNKPIVAQSTTKPEFLAIKKFEKKLRCLSMFIVSIGLKTGIPTILKGNMGAVFLIEEAQLNPN</sequence>
<protein>
    <submittedName>
        <fullName evidence="1">Uncharacterized protein</fullName>
    </submittedName>
</protein>
<comment type="caution">
    <text evidence="1">The sequence shown here is derived from an EMBL/GenBank/DDBJ whole genome shotgun (WGS) entry which is preliminary data.</text>
</comment>
<accession>A0A9Q3BUA0</accession>
<name>A0A9Q3BUA0_9BASI</name>
<gene>
    <name evidence="1" type="ORF">O181_011322</name>
</gene>
<reference evidence="1" key="1">
    <citation type="submission" date="2021-03" db="EMBL/GenBank/DDBJ databases">
        <title>Draft genome sequence of rust myrtle Austropuccinia psidii MF-1, a brazilian biotype.</title>
        <authorList>
            <person name="Quecine M.C."/>
            <person name="Pachon D.M.R."/>
            <person name="Bonatelli M.L."/>
            <person name="Correr F.H."/>
            <person name="Franceschini L.M."/>
            <person name="Leite T.F."/>
            <person name="Margarido G.R.A."/>
            <person name="Almeida C.A."/>
            <person name="Ferrarezi J.A."/>
            <person name="Labate C.A."/>
        </authorList>
    </citation>
    <scope>NUCLEOTIDE SEQUENCE</scope>
    <source>
        <strain evidence="1">MF-1</strain>
    </source>
</reference>
<proteinExistence type="predicted"/>
<keyword evidence="2" id="KW-1185">Reference proteome</keyword>
<dbReference type="Proteomes" id="UP000765509">
    <property type="component" value="Unassembled WGS sequence"/>
</dbReference>
<dbReference type="EMBL" id="AVOT02002813">
    <property type="protein sequence ID" value="MBW0471607.1"/>
    <property type="molecule type" value="Genomic_DNA"/>
</dbReference>
<organism evidence="1 2">
    <name type="scientific">Austropuccinia psidii MF-1</name>
    <dbReference type="NCBI Taxonomy" id="1389203"/>
    <lineage>
        <taxon>Eukaryota</taxon>
        <taxon>Fungi</taxon>
        <taxon>Dikarya</taxon>
        <taxon>Basidiomycota</taxon>
        <taxon>Pucciniomycotina</taxon>
        <taxon>Pucciniomycetes</taxon>
        <taxon>Pucciniales</taxon>
        <taxon>Sphaerophragmiaceae</taxon>
        <taxon>Austropuccinia</taxon>
    </lineage>
</organism>